<gene>
    <name evidence="3" type="ORF">HPBE_LOCUS21548</name>
</gene>
<dbReference type="PANTHER" id="PTHR33444:SF8">
    <property type="entry name" value="MARVEL DOMAIN-CONTAINING PROTEIN"/>
    <property type="match status" value="1"/>
</dbReference>
<organism evidence="3">
    <name type="scientific">Heligmosomoides polygyrus</name>
    <name type="common">Parasitic roundworm</name>
    <dbReference type="NCBI Taxonomy" id="6339"/>
    <lineage>
        <taxon>Eukaryota</taxon>
        <taxon>Metazoa</taxon>
        <taxon>Ecdysozoa</taxon>
        <taxon>Nematoda</taxon>
        <taxon>Chromadorea</taxon>
        <taxon>Rhabditida</taxon>
        <taxon>Rhabditina</taxon>
        <taxon>Rhabditomorpha</taxon>
        <taxon>Strongyloidea</taxon>
        <taxon>Heligmosomidae</taxon>
        <taxon>Heligmosomoides</taxon>
    </lineage>
</organism>
<protein>
    <submittedName>
        <fullName evidence="3">Uncharacterized protein</fullName>
    </submittedName>
</protein>
<evidence type="ECO:0000256" key="1">
    <source>
        <dbReference type="SAM" id="MobiDB-lite"/>
    </source>
</evidence>
<keyword evidence="2" id="KW-1133">Transmembrane helix</keyword>
<feature type="region of interest" description="Disordered" evidence="1">
    <location>
        <begin position="1"/>
        <end position="58"/>
    </location>
</feature>
<name>A0A3P8G5N9_HELPZ</name>
<accession>A0A3P8G5N9</accession>
<reference evidence="3" key="1">
    <citation type="submission" date="2018-11" db="EMBL/GenBank/DDBJ databases">
        <authorList>
            <consortium name="Pathogen Informatics"/>
        </authorList>
    </citation>
    <scope>NUCLEOTIDE SEQUENCE [LARGE SCALE GENOMIC DNA]</scope>
</reference>
<dbReference type="OrthoDB" id="6157510at2759"/>
<feature type="transmembrane region" description="Helical" evidence="2">
    <location>
        <begin position="203"/>
        <end position="225"/>
    </location>
</feature>
<evidence type="ECO:0000313" key="3">
    <source>
        <dbReference type="EMBL" id="VDP26336.1"/>
    </source>
</evidence>
<evidence type="ECO:0000256" key="2">
    <source>
        <dbReference type="SAM" id="Phobius"/>
    </source>
</evidence>
<feature type="compositionally biased region" description="Polar residues" evidence="1">
    <location>
        <begin position="37"/>
        <end position="47"/>
    </location>
</feature>
<dbReference type="AlphaFoldDB" id="A0A3P8G5N9"/>
<keyword evidence="2" id="KW-0812">Transmembrane</keyword>
<proteinExistence type="predicted"/>
<keyword evidence="2" id="KW-0472">Membrane</keyword>
<feature type="transmembrane region" description="Helical" evidence="2">
    <location>
        <begin position="159"/>
        <end position="182"/>
    </location>
</feature>
<dbReference type="PANTHER" id="PTHR33444">
    <property type="entry name" value="SI:DKEY-19B23.12-RELATED"/>
    <property type="match status" value="1"/>
</dbReference>
<sequence>MWRMEPPTTNNGRLDPRRPQAHKSQQETPLLTKPFVPSTSNMSSVGSRQKHGNLSDVVTTSGNTTDLARNLGMYVNEKIPPSQFDFIRFTWSLRFNLQSSRFRLNRLHTHHALSDSIRLNPHGYVKRPEFILSSSPELNSPASISGTFNIPFCQVQPMIPIWLIVAGVLFIITATLRIFRLIPAPRRSSHRSRALSLDLCCRLSEGLFFVINVVWLTLGCIWVYGSKPYVHFEEHMFEEHYCDWTLYWIAFWTCTIYLIMICVLIILLISFMAIVSSKESAENEQEL</sequence>
<dbReference type="EMBL" id="UZAH01033107">
    <property type="protein sequence ID" value="VDP26336.1"/>
    <property type="molecule type" value="Genomic_DNA"/>
</dbReference>
<feature type="transmembrane region" description="Helical" evidence="2">
    <location>
        <begin position="245"/>
        <end position="275"/>
    </location>
</feature>
<dbReference type="InterPro" id="IPR040350">
    <property type="entry name" value="TMEM272"/>
</dbReference>